<dbReference type="AlphaFoldDB" id="A0A444W975"/>
<name>A0A444W975_9FLAO</name>
<gene>
    <name evidence="1" type="ORF">NU09_2251</name>
</gene>
<keyword evidence="2" id="KW-1185">Reference proteome</keyword>
<comment type="caution">
    <text evidence="1">The sequence shown here is derived from an EMBL/GenBank/DDBJ whole genome shotgun (WGS) entry which is preliminary data.</text>
</comment>
<dbReference type="Proteomes" id="UP000289775">
    <property type="component" value="Unassembled WGS sequence"/>
</dbReference>
<sequence length="142" mass="16527">MAFFLYKLPFTMKTIAVYVLYPVLLLLNSSTQEASRSCALKEIIQNVKVQKLLHTELEDRKKLYVLKNNFCNDTDTKIGELTVIMIEEDEIKNLKNYFKVTSIISENNLTKINIRYPIQGVCIIADINNQNELIDVNIYYIK</sequence>
<evidence type="ECO:0000313" key="1">
    <source>
        <dbReference type="EMBL" id="RYJ42465.1"/>
    </source>
</evidence>
<proteinExistence type="predicted"/>
<accession>A0A444W975</accession>
<dbReference type="EMBL" id="JUIW01000007">
    <property type="protein sequence ID" value="RYJ42465.1"/>
    <property type="molecule type" value="Genomic_DNA"/>
</dbReference>
<organism evidence="1 2">
    <name type="scientific">Flavobacterium beibuense</name>
    <dbReference type="NCBI Taxonomy" id="657326"/>
    <lineage>
        <taxon>Bacteria</taxon>
        <taxon>Pseudomonadati</taxon>
        <taxon>Bacteroidota</taxon>
        <taxon>Flavobacteriia</taxon>
        <taxon>Flavobacteriales</taxon>
        <taxon>Flavobacteriaceae</taxon>
        <taxon>Flavobacterium</taxon>
    </lineage>
</organism>
<protein>
    <submittedName>
        <fullName evidence="1">Uncharacterized protein</fullName>
    </submittedName>
</protein>
<reference evidence="1 2" key="1">
    <citation type="submission" date="2014-12" db="EMBL/GenBank/DDBJ databases">
        <title>Genome sequence of Flavobacterium beibuense RSKm HC5.</title>
        <authorList>
            <person name="Kim J.F."/>
            <person name="Song J.Y."/>
            <person name="Kwak M.-J."/>
            <person name="Lee S.-W."/>
        </authorList>
    </citation>
    <scope>NUCLEOTIDE SEQUENCE [LARGE SCALE GENOMIC DNA]</scope>
    <source>
        <strain evidence="1 2">RSKm HC5</strain>
    </source>
</reference>
<evidence type="ECO:0000313" key="2">
    <source>
        <dbReference type="Proteomes" id="UP000289775"/>
    </source>
</evidence>